<sequence>MQKFKELFLFGLIGVVGFLVDSGVLYLLKDALGLYVGRGVSFVCAVLATWILNKLITFRKSRSGHSALAEALRYGVCMLSGGAVNYLTYWALVTYYALAQHYPILGVAAGSLTGMIFNYSTARLFVFNQETNLPAPAKSKPDHR</sequence>
<comment type="similarity">
    <text evidence="2">Belongs to the GtrA family.</text>
</comment>
<reference evidence="8 9" key="1">
    <citation type="submission" date="2019-12" db="EMBL/GenBank/DDBJ databases">
        <authorList>
            <person name="Lee S.D."/>
        </authorList>
    </citation>
    <scope>NUCLEOTIDE SEQUENCE [LARGE SCALE GENOMIC DNA]</scope>
    <source>
        <strain evidence="8 9">SAP-6</strain>
    </source>
</reference>
<evidence type="ECO:0000256" key="4">
    <source>
        <dbReference type="ARBA" id="ARBA00022989"/>
    </source>
</evidence>
<evidence type="ECO:0000256" key="1">
    <source>
        <dbReference type="ARBA" id="ARBA00004141"/>
    </source>
</evidence>
<keyword evidence="3 6" id="KW-0812">Transmembrane</keyword>
<dbReference type="GO" id="GO:0000271">
    <property type="term" value="P:polysaccharide biosynthetic process"/>
    <property type="evidence" value="ECO:0007669"/>
    <property type="project" value="InterPro"/>
</dbReference>
<dbReference type="InterPro" id="IPR007267">
    <property type="entry name" value="GtrA_DPMS_TM"/>
</dbReference>
<evidence type="ECO:0000313" key="9">
    <source>
        <dbReference type="Proteomes" id="UP000461443"/>
    </source>
</evidence>
<evidence type="ECO:0000256" key="6">
    <source>
        <dbReference type="SAM" id="Phobius"/>
    </source>
</evidence>
<dbReference type="InterPro" id="IPR051401">
    <property type="entry name" value="GtrA_CellWall_Glycosyl"/>
</dbReference>
<dbReference type="Proteomes" id="UP000461443">
    <property type="component" value="Unassembled WGS sequence"/>
</dbReference>
<dbReference type="PANTHER" id="PTHR38459">
    <property type="entry name" value="PROPHAGE BACTOPRENOL-LINKED GLUCOSE TRANSLOCASE HOMOLOG"/>
    <property type="match status" value="1"/>
</dbReference>
<keyword evidence="9" id="KW-1185">Reference proteome</keyword>
<reference evidence="8 9" key="2">
    <citation type="submission" date="2020-02" db="EMBL/GenBank/DDBJ databases">
        <title>The new genus of Enterobacteriales.</title>
        <authorList>
            <person name="Kim I.S."/>
        </authorList>
    </citation>
    <scope>NUCLEOTIDE SEQUENCE [LARGE SCALE GENOMIC DNA]</scope>
    <source>
        <strain evidence="8 9">SAP-6</strain>
    </source>
</reference>
<protein>
    <submittedName>
        <fullName evidence="8">GtrA family protein</fullName>
    </submittedName>
</protein>
<dbReference type="EMBL" id="WUBS01000021">
    <property type="protein sequence ID" value="NDL65717.1"/>
    <property type="molecule type" value="Genomic_DNA"/>
</dbReference>
<evidence type="ECO:0000256" key="2">
    <source>
        <dbReference type="ARBA" id="ARBA00009399"/>
    </source>
</evidence>
<evidence type="ECO:0000313" key="8">
    <source>
        <dbReference type="EMBL" id="NDL65717.1"/>
    </source>
</evidence>
<comment type="subcellular location">
    <subcellularLocation>
        <location evidence="1">Membrane</location>
        <topology evidence="1">Multi-pass membrane protein</topology>
    </subcellularLocation>
</comment>
<dbReference type="Pfam" id="PF04138">
    <property type="entry name" value="GtrA_DPMS_TM"/>
    <property type="match status" value="1"/>
</dbReference>
<dbReference type="PANTHER" id="PTHR38459:SF1">
    <property type="entry name" value="PROPHAGE BACTOPRENOL-LINKED GLUCOSE TRANSLOCASE HOMOLOG"/>
    <property type="match status" value="1"/>
</dbReference>
<evidence type="ECO:0000256" key="5">
    <source>
        <dbReference type="ARBA" id="ARBA00023136"/>
    </source>
</evidence>
<feature type="transmembrane region" description="Helical" evidence="6">
    <location>
        <begin position="74"/>
        <end position="98"/>
    </location>
</feature>
<evidence type="ECO:0000256" key="3">
    <source>
        <dbReference type="ARBA" id="ARBA00022692"/>
    </source>
</evidence>
<feature type="transmembrane region" description="Helical" evidence="6">
    <location>
        <begin position="34"/>
        <end position="53"/>
    </location>
</feature>
<accession>A0A845SRJ1</accession>
<name>A0A845SRJ1_9GAMM</name>
<gene>
    <name evidence="8" type="ORF">GRH90_23570</name>
</gene>
<keyword evidence="4 6" id="KW-1133">Transmembrane helix</keyword>
<organism evidence="8 9">
    <name type="scientific">Acerihabitans arboris</name>
    <dbReference type="NCBI Taxonomy" id="2691583"/>
    <lineage>
        <taxon>Bacteria</taxon>
        <taxon>Pseudomonadati</taxon>
        <taxon>Pseudomonadota</taxon>
        <taxon>Gammaproteobacteria</taxon>
        <taxon>Enterobacterales</taxon>
        <taxon>Pectobacteriaceae</taxon>
        <taxon>Acerihabitans</taxon>
    </lineage>
</organism>
<evidence type="ECO:0000259" key="7">
    <source>
        <dbReference type="Pfam" id="PF04138"/>
    </source>
</evidence>
<feature type="transmembrane region" description="Helical" evidence="6">
    <location>
        <begin position="7"/>
        <end position="28"/>
    </location>
</feature>
<proteinExistence type="inferred from homology"/>
<dbReference type="RefSeq" id="WP_162368427.1">
    <property type="nucleotide sequence ID" value="NZ_WUBS01000021.1"/>
</dbReference>
<dbReference type="GO" id="GO:0005886">
    <property type="term" value="C:plasma membrane"/>
    <property type="evidence" value="ECO:0007669"/>
    <property type="project" value="TreeGrafter"/>
</dbReference>
<keyword evidence="5 6" id="KW-0472">Membrane</keyword>
<feature type="transmembrane region" description="Helical" evidence="6">
    <location>
        <begin position="104"/>
        <end position="126"/>
    </location>
</feature>
<comment type="caution">
    <text evidence="8">The sequence shown here is derived from an EMBL/GenBank/DDBJ whole genome shotgun (WGS) entry which is preliminary data.</text>
</comment>
<feature type="domain" description="GtrA/DPMS transmembrane" evidence="7">
    <location>
        <begin position="10"/>
        <end position="127"/>
    </location>
</feature>
<dbReference type="AlphaFoldDB" id="A0A845SRJ1"/>